<dbReference type="EMBL" id="LT629690">
    <property type="protein sequence ID" value="SDE85907.1"/>
    <property type="molecule type" value="Genomic_DNA"/>
</dbReference>
<proteinExistence type="inferred from homology"/>
<dbReference type="InterPro" id="IPR001126">
    <property type="entry name" value="UmuC"/>
</dbReference>
<reference evidence="4 5" key="1">
    <citation type="submission" date="2016-10" db="EMBL/GenBank/DDBJ databases">
        <authorList>
            <person name="de Groot N.N."/>
        </authorList>
    </citation>
    <scope>NUCLEOTIDE SEQUENCE [LARGE SCALE GENOMIC DNA]</scope>
    <source>
        <strain evidence="4 5">GAS232</strain>
    </source>
</reference>
<gene>
    <name evidence="4" type="ORF">SAMN05444167_0648</name>
</gene>
<dbReference type="Proteomes" id="UP000182427">
    <property type="component" value="Chromosome I"/>
</dbReference>
<evidence type="ECO:0000256" key="2">
    <source>
        <dbReference type="ARBA" id="ARBA00022763"/>
    </source>
</evidence>
<dbReference type="Gene3D" id="1.10.150.20">
    <property type="entry name" value="5' to 3' exonuclease, C-terminal subdomain"/>
    <property type="match status" value="1"/>
</dbReference>
<dbReference type="InterPro" id="IPR050356">
    <property type="entry name" value="SulA_CellDiv_inhibitor"/>
</dbReference>
<feature type="domain" description="UmuC" evidence="3">
    <location>
        <begin position="8"/>
        <end position="159"/>
    </location>
</feature>
<dbReference type="InterPro" id="IPR043128">
    <property type="entry name" value="Rev_trsase/Diguanyl_cyclase"/>
</dbReference>
<organism evidence="4 5">
    <name type="scientific">Terriglobus roseus</name>
    <dbReference type="NCBI Taxonomy" id="392734"/>
    <lineage>
        <taxon>Bacteria</taxon>
        <taxon>Pseudomonadati</taxon>
        <taxon>Acidobacteriota</taxon>
        <taxon>Terriglobia</taxon>
        <taxon>Terriglobales</taxon>
        <taxon>Acidobacteriaceae</taxon>
        <taxon>Terriglobus</taxon>
    </lineage>
</organism>
<protein>
    <submittedName>
        <fullName evidence="4">Protein ImuB</fullName>
    </submittedName>
</protein>
<evidence type="ECO:0000313" key="5">
    <source>
        <dbReference type="Proteomes" id="UP000182427"/>
    </source>
</evidence>
<dbReference type="PROSITE" id="PS50173">
    <property type="entry name" value="UMUC"/>
    <property type="match status" value="1"/>
</dbReference>
<dbReference type="CDD" id="cd03468">
    <property type="entry name" value="PolY_like"/>
    <property type="match status" value="1"/>
</dbReference>
<sequence length="503" mass="55753">MKMPSELYVCVYAREFPAQALLRLRPELSEKPCVVFEGEAPQQTVCALNARARLLGLRPGMTKVEVDTFEGVTVLDRSLCTEDAVRTILLECAGCFSPRIEDRSVNGIFVCVLDASGTESLFGPPAMLAKQLRQRLRAIGVSASITVSSNLHASICLARGLRGGIPIQVVRRGDEAKGLSGLPLSVLDMSETQEETFRAWGIRTVGALSSLPETSLISRLGQDGKRLLQLARGERPHLLQPIDVPFVLEEEADLDFPLDDLESLLFGLSTMLEQLILRAKSRVYALASITITLHLEGGGSHERTVNPRVPTNDKQLWLKLLHLNLQGHPPQASILKVHLHAEPGATNKVQLGLFSPQLPEPGRLDVTLARIAAIVGEGNVGQAVLDDTRRVDDFHVEPFAIVCTELLPFTATERLCLRTLRPAERTTVEVHLGRPYEFYFRSRRYGVERAYGPWLSGGDWWNEAIWGNEQWDVVARSADSSFLACRLARDFVQNEWHVAGLYD</sequence>
<dbReference type="Pfam" id="PF00817">
    <property type="entry name" value="IMS"/>
    <property type="match status" value="1"/>
</dbReference>
<name>A0A1G7GCP8_9BACT</name>
<dbReference type="Gene3D" id="3.30.70.270">
    <property type="match status" value="1"/>
</dbReference>
<keyword evidence="5" id="KW-1185">Reference proteome</keyword>
<dbReference type="SUPFAM" id="SSF56672">
    <property type="entry name" value="DNA/RNA polymerases"/>
    <property type="match status" value="1"/>
</dbReference>
<keyword evidence="2" id="KW-0227">DNA damage</keyword>
<dbReference type="PANTHER" id="PTHR35369">
    <property type="entry name" value="BLR3025 PROTEIN-RELATED"/>
    <property type="match status" value="1"/>
</dbReference>
<dbReference type="PANTHER" id="PTHR35369:SF2">
    <property type="entry name" value="BLR3025 PROTEIN"/>
    <property type="match status" value="1"/>
</dbReference>
<dbReference type="OrthoDB" id="106651at2"/>
<dbReference type="Gene3D" id="3.40.1170.60">
    <property type="match status" value="1"/>
</dbReference>
<dbReference type="AlphaFoldDB" id="A0A1G7GCP8"/>
<accession>A0A1G7GCP8</accession>
<dbReference type="GO" id="GO:0006281">
    <property type="term" value="P:DNA repair"/>
    <property type="evidence" value="ECO:0007669"/>
    <property type="project" value="InterPro"/>
</dbReference>
<comment type="similarity">
    <text evidence="1">Belongs to the DNA polymerase type-Y family.</text>
</comment>
<evidence type="ECO:0000313" key="4">
    <source>
        <dbReference type="EMBL" id="SDE85907.1"/>
    </source>
</evidence>
<evidence type="ECO:0000259" key="3">
    <source>
        <dbReference type="PROSITE" id="PS50173"/>
    </source>
</evidence>
<dbReference type="InterPro" id="IPR043502">
    <property type="entry name" value="DNA/RNA_pol_sf"/>
</dbReference>
<evidence type="ECO:0000256" key="1">
    <source>
        <dbReference type="ARBA" id="ARBA00010945"/>
    </source>
</evidence>